<dbReference type="InterPro" id="IPR013598">
    <property type="entry name" value="Exportin-1/Importin-b-like"/>
</dbReference>
<dbReference type="InterPro" id="IPR019128">
    <property type="entry name" value="Dcc1"/>
</dbReference>
<sequence>MLTSPKNNSSVQLLFSPQFSSNDFIFAEVDKNLVKYFLNGNEIYIRGHNSDEIVLCTKTETFCCKELEVSNSLVILEDTNALNEVESSEESSILNNLKIVSVTNKFLETSRIRPNLTQKLKELFNDHKIEMFTKDGCSANCGIFLETILCCIQASEEELINKLGELPVIELEGKFYWISNEYILKFIEKISEAVDNDGIAEIACFSKDDLLQLISLENIQMETIDWVLNNFCDKNVDGKYSFNKSKISRIYIENLLRSLPDKPLDFEDFELKINNLLPKQLYFKEEYLSGLGIVENSHFRGKVVNKLISTDLPLDLQKRLSILFSKKEKWKKEEIQPYLLDYCLDPAKIEEFLMKNCKIVGSSTERFYVNKQLVEDKTPLPKAGYVDFFYVGAKDVNKCLKVAFAKIVMEGLNVEKMSPEGEDHKKIFIIDNSNPVNVQFFGAETLYFVISKKFDEILESVENSDELKTFFLQKLSSSAHSLAHSVLNKLSAGLALFILKCLPDIWNDPISELQLFWSCQIELLLRVLAEISTEFHHLNVSLDHRQNIKTELQKSTKEIVKLVQQVLGDNDLSCSVRNAAVECIEGWLKLPGANLLDFLSVFDALFNNISNDYLGLTRILDTIKSNDELRNLPRLLWQLISALTQIILPQILMELDFSQIGSEQLMEKIEDLTPLICTIVEFAHEYAKNIVDFVCKNFNDQLVVEVYSKLCSFFLYISTYPGLYPIQECISDLPEPWWRSLREELLQLDEKQINSLSKENFEKFEKYRNFERSDVCINSIQIAPKETVELLANKLKVSLDNRDIVGMESVIHLLTEAADFLQSNHLEMFLPSISQRVNLEEWELLQISKTDLFYFSKTYLRFIRAIEHLLINCFERKSAFPKIVKNILSILKLSDLSKSSFETLIVLMKSREDYIFMSVIDQIITGCYTYFIDESYSSDLRIFSIRCFGTGLSFKNNLTIIEKVQYLIFPWLKEFQNLSNQTPKTEGWLDRINFELSILASLLATLNNSNNSCQEIESPVKSILKQSLPLFNNLLSAIEYPSEEIIEKVIF</sequence>
<proteinExistence type="inferred from homology"/>
<name>A0A915MIQ0_MELJA</name>
<dbReference type="Proteomes" id="UP000887561">
    <property type="component" value="Unplaced"/>
</dbReference>
<reference evidence="6" key="1">
    <citation type="submission" date="2022-11" db="UniProtKB">
        <authorList>
            <consortium name="WormBaseParasite"/>
        </authorList>
    </citation>
    <scope>IDENTIFICATION</scope>
</reference>
<evidence type="ECO:0000256" key="3">
    <source>
        <dbReference type="ARBA" id="ARBA00022705"/>
    </source>
</evidence>
<evidence type="ECO:0000313" key="5">
    <source>
        <dbReference type="Proteomes" id="UP000887561"/>
    </source>
</evidence>
<dbReference type="InterPro" id="IPR016024">
    <property type="entry name" value="ARM-type_fold"/>
</dbReference>
<dbReference type="GO" id="GO:0000775">
    <property type="term" value="C:chromosome, centromeric region"/>
    <property type="evidence" value="ECO:0007669"/>
    <property type="project" value="TreeGrafter"/>
</dbReference>
<dbReference type="Pfam" id="PF09724">
    <property type="entry name" value="Dcc1"/>
    <property type="match status" value="1"/>
</dbReference>
<protein>
    <recommendedName>
        <fullName evidence="2">Sister chromatid cohesion protein DCC1</fullName>
    </recommendedName>
</protein>
<dbReference type="GO" id="GO:0000785">
    <property type="term" value="C:chromatin"/>
    <property type="evidence" value="ECO:0007669"/>
    <property type="project" value="TreeGrafter"/>
</dbReference>
<evidence type="ECO:0000259" key="4">
    <source>
        <dbReference type="Pfam" id="PF08389"/>
    </source>
</evidence>
<dbReference type="GO" id="GO:0031390">
    <property type="term" value="C:Ctf18 RFC-like complex"/>
    <property type="evidence" value="ECO:0007669"/>
    <property type="project" value="InterPro"/>
</dbReference>
<keyword evidence="5" id="KW-1185">Reference proteome</keyword>
<comment type="similarity">
    <text evidence="1">Belongs to the DCC1 family.</text>
</comment>
<evidence type="ECO:0000256" key="2">
    <source>
        <dbReference type="ARBA" id="ARBA00017682"/>
    </source>
</evidence>
<keyword evidence="3" id="KW-0235">DNA replication</keyword>
<dbReference type="GO" id="GO:0006260">
    <property type="term" value="P:DNA replication"/>
    <property type="evidence" value="ECO:0007669"/>
    <property type="project" value="UniProtKB-KW"/>
</dbReference>
<dbReference type="Gene3D" id="1.25.10.10">
    <property type="entry name" value="Leucine-rich Repeat Variant"/>
    <property type="match status" value="1"/>
</dbReference>
<evidence type="ECO:0000256" key="1">
    <source>
        <dbReference type="ARBA" id="ARBA00007017"/>
    </source>
</evidence>
<accession>A0A915MIQ0</accession>
<dbReference type="PANTHER" id="PTHR13395">
    <property type="entry name" value="SISTER CHROMATID COHESION PROTEIN DCC1-RELATED"/>
    <property type="match status" value="1"/>
</dbReference>
<dbReference type="WBParaSite" id="scaffold4078_cov221.g7611">
    <property type="protein sequence ID" value="scaffold4078_cov221.g7611"/>
    <property type="gene ID" value="scaffold4078_cov221.g7611"/>
</dbReference>
<dbReference type="AlphaFoldDB" id="A0A915MIQ0"/>
<evidence type="ECO:0000313" key="6">
    <source>
        <dbReference type="WBParaSite" id="scaffold4078_cov221.g7611"/>
    </source>
</evidence>
<dbReference type="PANTHER" id="PTHR13395:SF6">
    <property type="entry name" value="SISTER CHROMATID COHESION PROTEIN DCC1"/>
    <property type="match status" value="1"/>
</dbReference>
<dbReference type="GO" id="GO:0034088">
    <property type="term" value="P:maintenance of mitotic sister chromatid cohesion"/>
    <property type="evidence" value="ECO:0007669"/>
    <property type="project" value="TreeGrafter"/>
</dbReference>
<organism evidence="5 6">
    <name type="scientific">Meloidogyne javanica</name>
    <name type="common">Root-knot nematode worm</name>
    <dbReference type="NCBI Taxonomy" id="6303"/>
    <lineage>
        <taxon>Eukaryota</taxon>
        <taxon>Metazoa</taxon>
        <taxon>Ecdysozoa</taxon>
        <taxon>Nematoda</taxon>
        <taxon>Chromadorea</taxon>
        <taxon>Rhabditida</taxon>
        <taxon>Tylenchina</taxon>
        <taxon>Tylenchomorpha</taxon>
        <taxon>Tylenchoidea</taxon>
        <taxon>Meloidogynidae</taxon>
        <taxon>Meloidogyninae</taxon>
        <taxon>Meloidogyne</taxon>
        <taxon>Meloidogyne incognita group</taxon>
    </lineage>
</organism>
<dbReference type="GO" id="GO:0006913">
    <property type="term" value="P:nucleocytoplasmic transport"/>
    <property type="evidence" value="ECO:0007669"/>
    <property type="project" value="UniProtKB-ARBA"/>
</dbReference>
<dbReference type="Pfam" id="PF08389">
    <property type="entry name" value="Xpo1"/>
    <property type="match status" value="1"/>
</dbReference>
<feature type="domain" description="Exportin-1/Importin-beta-like" evidence="4">
    <location>
        <begin position="486"/>
        <end position="589"/>
    </location>
</feature>
<dbReference type="SUPFAM" id="SSF48371">
    <property type="entry name" value="ARM repeat"/>
    <property type="match status" value="1"/>
</dbReference>
<dbReference type="InterPro" id="IPR011989">
    <property type="entry name" value="ARM-like"/>
</dbReference>